<dbReference type="InterPro" id="IPR044611">
    <property type="entry name" value="E3A/B/C-like"/>
</dbReference>
<dbReference type="PANTHER" id="PTHR45700">
    <property type="entry name" value="UBIQUITIN-PROTEIN LIGASE E3C"/>
    <property type="match status" value="1"/>
</dbReference>
<evidence type="ECO:0000256" key="5">
    <source>
        <dbReference type="PROSITE-ProRule" id="PRU00104"/>
    </source>
</evidence>
<dbReference type="AlphaFoldDB" id="A0AAD7VDB7"/>
<dbReference type="FunFam" id="3.30.2160.10:FF:000002">
    <property type="entry name" value="Putative Ubiquitin-protein ligase E3C"/>
    <property type="match status" value="1"/>
</dbReference>
<name>A0AAD7VDB7_9FUNG</name>
<gene>
    <name evidence="7" type="ORF">O0I10_001461</name>
</gene>
<dbReference type="SMART" id="SM00119">
    <property type="entry name" value="HECTc"/>
    <property type="match status" value="1"/>
</dbReference>
<evidence type="ECO:0000256" key="1">
    <source>
        <dbReference type="ARBA" id="ARBA00000885"/>
    </source>
</evidence>
<comment type="catalytic activity">
    <reaction evidence="1">
        <text>S-ubiquitinyl-[E2 ubiquitin-conjugating enzyme]-L-cysteine + [acceptor protein]-L-lysine = [E2 ubiquitin-conjugating enzyme]-L-cysteine + N(6)-ubiquitinyl-[acceptor protein]-L-lysine.</text>
        <dbReference type="EC" id="2.3.2.26"/>
    </reaction>
</comment>
<evidence type="ECO:0000313" key="8">
    <source>
        <dbReference type="Proteomes" id="UP001234581"/>
    </source>
</evidence>
<dbReference type="GeneID" id="83208879"/>
<dbReference type="Proteomes" id="UP001234581">
    <property type="component" value="Unassembled WGS sequence"/>
</dbReference>
<dbReference type="CDD" id="cd00078">
    <property type="entry name" value="HECTc"/>
    <property type="match status" value="1"/>
</dbReference>
<protein>
    <recommendedName>
        <fullName evidence="2">HECT-type E3 ubiquitin transferase</fullName>
        <ecNumber evidence="2">2.3.2.26</ecNumber>
    </recommendedName>
</protein>
<dbReference type="GO" id="GO:0061630">
    <property type="term" value="F:ubiquitin protein ligase activity"/>
    <property type="evidence" value="ECO:0007669"/>
    <property type="project" value="UniProtKB-EC"/>
</dbReference>
<dbReference type="Gene3D" id="3.30.2160.10">
    <property type="entry name" value="Hect, E3 ligase catalytic domain"/>
    <property type="match status" value="1"/>
</dbReference>
<dbReference type="GO" id="GO:0006511">
    <property type="term" value="P:ubiquitin-dependent protein catabolic process"/>
    <property type="evidence" value="ECO:0007669"/>
    <property type="project" value="TreeGrafter"/>
</dbReference>
<dbReference type="Pfam" id="PF00632">
    <property type="entry name" value="HECT"/>
    <property type="match status" value="1"/>
</dbReference>
<dbReference type="InterPro" id="IPR035983">
    <property type="entry name" value="Hect_E3_ubiquitin_ligase"/>
</dbReference>
<dbReference type="FunFam" id="3.30.2410.10:FF:000011">
    <property type="entry name" value="Putative Ubiquitin-protein ligase E3C"/>
    <property type="match status" value="1"/>
</dbReference>
<evidence type="ECO:0000256" key="4">
    <source>
        <dbReference type="ARBA" id="ARBA00022786"/>
    </source>
</evidence>
<proteinExistence type="predicted"/>
<keyword evidence="4 5" id="KW-0833">Ubl conjugation pathway</keyword>
<dbReference type="Gene3D" id="3.90.1750.10">
    <property type="entry name" value="Hect, E3 ligase catalytic domains"/>
    <property type="match status" value="1"/>
</dbReference>
<dbReference type="PROSITE" id="PS50237">
    <property type="entry name" value="HECT"/>
    <property type="match status" value="1"/>
</dbReference>
<comment type="caution">
    <text evidence="7">The sequence shown here is derived from an EMBL/GenBank/DDBJ whole genome shotgun (WGS) entry which is preliminary data.</text>
</comment>
<evidence type="ECO:0000256" key="2">
    <source>
        <dbReference type="ARBA" id="ARBA00012485"/>
    </source>
</evidence>
<dbReference type="InterPro" id="IPR000569">
    <property type="entry name" value="HECT_dom"/>
</dbReference>
<keyword evidence="3" id="KW-0808">Transferase</keyword>
<sequence length="1113" mass="126547">MNFSFEGNYKPRRNINLGGIRSHEDKKTLMAKAQAERRAREHERQRQRCAVKIQSFYRAKRDASRLRRAELNALQANLKQLTQVDDDHRDTTFNTTIATCMRQCLILSYGPLNYGATLNELCAILLSSSNENLLGFMHLFADSDKDQLDERTWLLALFTTNVILAAVTSFKDIAPLVRFISIVMDPTTYKRMAQYNGSLDTHDTYMRISTHTLLHGKITEILRRLLVYEINSVSTIDHNNEPSILTYTLNIVLDIIKCKPPYDYTPSSISKWRPTAPPTTSMFGLFSGNGPSPSSSSNNAASTPKLLHRSLILQRLLVDVFSIPFLVDNIPDDILKSFLDELPLESALATLNRMYESEEWTHEHTPERVVGLLMNITQMGGFHKGVHLDRALEPYSIAIQNLLSDLPSTYLNEPDEDEVMTDSEDDLSGSENEDVVMTEASRAQQQQRYVDPLIRERLKMLYDKGNVDALVKRFIDLAQTSGGVNQALAGRLAGLFDMLMTRWPLQRDPILNALLYHRWWVDGKRTESVDLAQVFWKAWSSHEYAAVFDNDDTIMNRLTEAVSCIMDAKSPDIWAILYLLCEMYTKLLFTIGDDEFFDDNAPSSHLKLDQIVALSRQLKNISFVLFWRAGSVDVEKTLGLSGIRISQLRSTVTQLLRQIHTRDSRRAFCPKEHWLIKKLDTEGFSSEAVAEEFSLENDPEQQSRQPSKTKLALISPRLGVLNNIPFIIPFEQRVEIFRMFVQNDRQRNNIDQFIGPSVNVTIRRNHVFEDGFSQLYTRGKDLKGKVAIGFVDEFGLHEAGIDGGGVFKEFLTSLSHEAFDTNYGLFQTTPDQLLYPNPGRHATQPTQLAFFEFIGLIIGKALYEGILLDVAFAEFFLKKCLGGINYLDDLRSLDPELYNGLIAVKNFRGNVEDLSLDFTLTQDEFGKTRTVELIPGGSNIPVTNANCIQYVYRVANYRLNTQIAKQCKAFFRGLSTIIDIKWLRMFNQAELQVLLGGASVPIDLDDLRANTVYAGYTEDDSTVQNFWRALCSFDNEQRMKFIKFVTSCSRPPLLGFKELRPQLCIRNAGSSDDRLPTSSTCINLLKLPCFSNYEILRQKLLYAINAEAGFDLS</sequence>
<dbReference type="EC" id="2.3.2.26" evidence="2"/>
<reference evidence="7 8" key="1">
    <citation type="submission" date="2023-03" db="EMBL/GenBank/DDBJ databases">
        <title>Genome sequence of Lichtheimia ornata CBS 291.66.</title>
        <authorList>
            <person name="Mohabir J.T."/>
            <person name="Shea T.P."/>
            <person name="Kurbessoian T."/>
            <person name="Berby B."/>
            <person name="Fontaine J."/>
            <person name="Livny J."/>
            <person name="Gnirke A."/>
            <person name="Stajich J.E."/>
            <person name="Cuomo C.A."/>
        </authorList>
    </citation>
    <scope>NUCLEOTIDE SEQUENCE [LARGE SCALE GENOMIC DNA]</scope>
    <source>
        <strain evidence="7">CBS 291.66</strain>
    </source>
</reference>
<organism evidence="7 8">
    <name type="scientific">Lichtheimia ornata</name>
    <dbReference type="NCBI Taxonomy" id="688661"/>
    <lineage>
        <taxon>Eukaryota</taxon>
        <taxon>Fungi</taxon>
        <taxon>Fungi incertae sedis</taxon>
        <taxon>Mucoromycota</taxon>
        <taxon>Mucoromycotina</taxon>
        <taxon>Mucoromycetes</taxon>
        <taxon>Mucorales</taxon>
        <taxon>Lichtheimiaceae</taxon>
        <taxon>Lichtheimia</taxon>
    </lineage>
</organism>
<accession>A0AAD7VDB7</accession>
<dbReference type="Gene3D" id="3.30.2410.10">
    <property type="entry name" value="Hect, E3 ligase catalytic domain"/>
    <property type="match status" value="1"/>
</dbReference>
<dbReference type="PANTHER" id="PTHR45700:SF2">
    <property type="entry name" value="UBIQUITIN-PROTEIN LIGASE E3C"/>
    <property type="match status" value="1"/>
</dbReference>
<feature type="active site" description="Glycyl thioester intermediate" evidence="5">
    <location>
        <position position="1081"/>
    </location>
</feature>
<dbReference type="GO" id="GO:0000209">
    <property type="term" value="P:protein polyubiquitination"/>
    <property type="evidence" value="ECO:0007669"/>
    <property type="project" value="InterPro"/>
</dbReference>
<evidence type="ECO:0000313" key="7">
    <source>
        <dbReference type="EMBL" id="KAJ8662501.1"/>
    </source>
</evidence>
<dbReference type="RefSeq" id="XP_058347414.1">
    <property type="nucleotide sequence ID" value="XM_058481557.1"/>
</dbReference>
<feature type="domain" description="HECT" evidence="6">
    <location>
        <begin position="778"/>
        <end position="1113"/>
    </location>
</feature>
<dbReference type="EMBL" id="JARTCD010000004">
    <property type="protein sequence ID" value="KAJ8662501.1"/>
    <property type="molecule type" value="Genomic_DNA"/>
</dbReference>
<evidence type="ECO:0000259" key="6">
    <source>
        <dbReference type="PROSITE" id="PS50237"/>
    </source>
</evidence>
<dbReference type="SUPFAM" id="SSF56204">
    <property type="entry name" value="Hect, E3 ligase catalytic domain"/>
    <property type="match status" value="1"/>
</dbReference>
<keyword evidence="8" id="KW-1185">Reference proteome</keyword>
<evidence type="ECO:0000256" key="3">
    <source>
        <dbReference type="ARBA" id="ARBA00022679"/>
    </source>
</evidence>